<dbReference type="EMBL" id="CAJFCJ010000004">
    <property type="protein sequence ID" value="CAD5113880.1"/>
    <property type="molecule type" value="Genomic_DNA"/>
</dbReference>
<dbReference type="AlphaFoldDB" id="A0A7I8VF21"/>
<accession>A0A7I8VF21</accession>
<gene>
    <name evidence="1" type="ORF">DGYR_LOCUS2799</name>
</gene>
<evidence type="ECO:0000313" key="2">
    <source>
        <dbReference type="Proteomes" id="UP000549394"/>
    </source>
</evidence>
<dbReference type="InterPro" id="IPR032675">
    <property type="entry name" value="LRR_dom_sf"/>
</dbReference>
<proteinExistence type="predicted"/>
<sequence>MTFIHIVKLMIKLNKLTIDWQEVTEDLIKRFIRSICPLKKLIIYMQSHNCINANHPTKSLWYELESSKKTEITLVFWSGIHPDMICPSSRLIYPVVCHKLIECTYVDTNYSMLLTAHKDCLRNQIFCCLNRDCVYLENSEELWESAIQCKNLENIVIIGHYLIPSSIRAIATAFAPHLKHYLIADTCITKDSDDNLMDSYAHISDEELAVLASDVSKKLERRWKPLRKESLPKEIDYFIDDNDEYLFGTVQKRKRILNI</sequence>
<reference evidence="1 2" key="1">
    <citation type="submission" date="2020-08" db="EMBL/GenBank/DDBJ databases">
        <authorList>
            <person name="Hejnol A."/>
        </authorList>
    </citation>
    <scope>NUCLEOTIDE SEQUENCE [LARGE SCALE GENOMIC DNA]</scope>
</reference>
<name>A0A7I8VF21_9ANNE</name>
<keyword evidence="2" id="KW-1185">Reference proteome</keyword>
<dbReference type="Proteomes" id="UP000549394">
    <property type="component" value="Unassembled WGS sequence"/>
</dbReference>
<protein>
    <submittedName>
        <fullName evidence="1">DgyrCDS3043</fullName>
    </submittedName>
</protein>
<organism evidence="1 2">
    <name type="scientific">Dimorphilus gyrociliatus</name>
    <dbReference type="NCBI Taxonomy" id="2664684"/>
    <lineage>
        <taxon>Eukaryota</taxon>
        <taxon>Metazoa</taxon>
        <taxon>Spiralia</taxon>
        <taxon>Lophotrochozoa</taxon>
        <taxon>Annelida</taxon>
        <taxon>Polychaeta</taxon>
        <taxon>Polychaeta incertae sedis</taxon>
        <taxon>Dinophilidae</taxon>
        <taxon>Dimorphilus</taxon>
    </lineage>
</organism>
<comment type="caution">
    <text evidence="1">The sequence shown here is derived from an EMBL/GenBank/DDBJ whole genome shotgun (WGS) entry which is preliminary data.</text>
</comment>
<dbReference type="Gene3D" id="3.80.10.10">
    <property type="entry name" value="Ribonuclease Inhibitor"/>
    <property type="match status" value="1"/>
</dbReference>
<dbReference type="OrthoDB" id="8757000at2759"/>
<evidence type="ECO:0000313" key="1">
    <source>
        <dbReference type="EMBL" id="CAD5113880.1"/>
    </source>
</evidence>